<gene>
    <name evidence="3" type="ORF">CGC50_00445</name>
</gene>
<dbReference type="OrthoDB" id="9780211at2"/>
<dbReference type="Gene3D" id="3.40.220.10">
    <property type="entry name" value="Leucine Aminopeptidase, subunit E, domain 1"/>
    <property type="match status" value="1"/>
</dbReference>
<comment type="catalytic activity">
    <reaction evidence="1">
        <text>an N-(ADP-alpha-D-ribosyl)-thymidine in DNA + H2O = a thymidine in DNA + ADP-D-ribose</text>
        <dbReference type="Rhea" id="RHEA:71655"/>
        <dbReference type="Rhea" id="RHEA-COMP:13556"/>
        <dbReference type="Rhea" id="RHEA-COMP:18051"/>
        <dbReference type="ChEBI" id="CHEBI:15377"/>
        <dbReference type="ChEBI" id="CHEBI:57967"/>
        <dbReference type="ChEBI" id="CHEBI:137386"/>
        <dbReference type="ChEBI" id="CHEBI:191199"/>
    </reaction>
    <physiologicalReaction direction="left-to-right" evidence="1">
        <dbReference type="Rhea" id="RHEA:71656"/>
    </physiologicalReaction>
</comment>
<dbReference type="PROSITE" id="PS51154">
    <property type="entry name" value="MACRO"/>
    <property type="match status" value="1"/>
</dbReference>
<sequence>MTEIEYIKADATLPQSEGNIIITHICNDKGGWGKGFVLALSKRWKAPEEQYRKWYQDKDGFALGAVQFVQVEELIWVANIIGQHKIRKDEKGLPPIRYEAVREALTKVAIFAKEKQAHVQMPRIGCGLAGGSWEEIALIIEDTLLAKDIPVTVCDF</sequence>
<dbReference type="CDD" id="cd02901">
    <property type="entry name" value="Macro_Poa1p-like"/>
    <property type="match status" value="1"/>
</dbReference>
<dbReference type="RefSeq" id="WP_095909249.1">
    <property type="nucleotide sequence ID" value="NZ_CAUVLU010000015.1"/>
</dbReference>
<dbReference type="Proteomes" id="UP000217250">
    <property type="component" value="Chromosome"/>
</dbReference>
<dbReference type="SMART" id="SM00506">
    <property type="entry name" value="A1pp"/>
    <property type="match status" value="1"/>
</dbReference>
<evidence type="ECO:0000313" key="4">
    <source>
        <dbReference type="Proteomes" id="UP000217250"/>
    </source>
</evidence>
<dbReference type="PANTHER" id="PTHR12521">
    <property type="entry name" value="PROTEIN C6ORF130"/>
    <property type="match status" value="1"/>
</dbReference>
<dbReference type="PANTHER" id="PTHR12521:SF0">
    <property type="entry name" value="ADP-RIBOSE GLYCOHYDROLASE OARD1"/>
    <property type="match status" value="1"/>
</dbReference>
<dbReference type="InterPro" id="IPR002589">
    <property type="entry name" value="Macro_dom"/>
</dbReference>
<dbReference type="InterPro" id="IPR043472">
    <property type="entry name" value="Macro_dom-like"/>
</dbReference>
<dbReference type="InterPro" id="IPR050892">
    <property type="entry name" value="ADP-ribose_metab_enzymes"/>
</dbReference>
<feature type="domain" description="Macro" evidence="2">
    <location>
        <begin position="1"/>
        <end position="156"/>
    </location>
</feature>
<organism evidence="3 4">
    <name type="scientific">Capnocytophaga gingivalis</name>
    <dbReference type="NCBI Taxonomy" id="1017"/>
    <lineage>
        <taxon>Bacteria</taxon>
        <taxon>Pseudomonadati</taxon>
        <taxon>Bacteroidota</taxon>
        <taxon>Flavobacteriia</taxon>
        <taxon>Flavobacteriales</taxon>
        <taxon>Flavobacteriaceae</taxon>
        <taxon>Capnocytophaga</taxon>
    </lineage>
</organism>
<evidence type="ECO:0000313" key="3">
    <source>
        <dbReference type="EMBL" id="ATA85758.1"/>
    </source>
</evidence>
<dbReference type="AlphaFoldDB" id="A0A250FNW6"/>
<protein>
    <submittedName>
        <fullName evidence="3">Appr-1-p processing protein</fullName>
    </submittedName>
</protein>
<dbReference type="SUPFAM" id="SSF52949">
    <property type="entry name" value="Macro domain-like"/>
    <property type="match status" value="1"/>
</dbReference>
<dbReference type="GeneID" id="84807036"/>
<accession>A0A250FNW6</accession>
<proteinExistence type="predicted"/>
<dbReference type="EMBL" id="CP022386">
    <property type="protein sequence ID" value="ATA85758.1"/>
    <property type="molecule type" value="Genomic_DNA"/>
</dbReference>
<evidence type="ECO:0000256" key="1">
    <source>
        <dbReference type="ARBA" id="ARBA00035885"/>
    </source>
</evidence>
<reference evidence="4" key="1">
    <citation type="submission" date="2017-06" db="EMBL/GenBank/DDBJ databases">
        <title>Capnocytophaga spp. assemblies.</title>
        <authorList>
            <person name="Gulvik C.A."/>
        </authorList>
    </citation>
    <scope>NUCLEOTIDE SEQUENCE [LARGE SCALE GENOMIC DNA]</scope>
    <source>
        <strain evidence="4">H1496</strain>
    </source>
</reference>
<name>A0A250FNW6_9FLAO</name>
<dbReference type="KEGG" id="cgh:CGC50_00445"/>
<dbReference type="GO" id="GO:0140291">
    <property type="term" value="P:peptidyl-glutamate ADP-deribosylation"/>
    <property type="evidence" value="ECO:0007669"/>
    <property type="project" value="TreeGrafter"/>
</dbReference>
<evidence type="ECO:0000259" key="2">
    <source>
        <dbReference type="PROSITE" id="PS51154"/>
    </source>
</evidence>